<keyword evidence="2" id="KW-0812">Transmembrane</keyword>
<organism evidence="3 4">
    <name type="scientific">Rhododendron griersonianum</name>
    <dbReference type="NCBI Taxonomy" id="479676"/>
    <lineage>
        <taxon>Eukaryota</taxon>
        <taxon>Viridiplantae</taxon>
        <taxon>Streptophyta</taxon>
        <taxon>Embryophyta</taxon>
        <taxon>Tracheophyta</taxon>
        <taxon>Spermatophyta</taxon>
        <taxon>Magnoliopsida</taxon>
        <taxon>eudicotyledons</taxon>
        <taxon>Gunneridae</taxon>
        <taxon>Pentapetalae</taxon>
        <taxon>asterids</taxon>
        <taxon>Ericales</taxon>
        <taxon>Ericaceae</taxon>
        <taxon>Ericoideae</taxon>
        <taxon>Rhodoreae</taxon>
        <taxon>Rhododendron</taxon>
    </lineage>
</organism>
<feature type="transmembrane region" description="Helical" evidence="2">
    <location>
        <begin position="14"/>
        <end position="34"/>
    </location>
</feature>
<protein>
    <submittedName>
        <fullName evidence="3">Uncharacterized protein</fullName>
    </submittedName>
</protein>
<evidence type="ECO:0000313" key="4">
    <source>
        <dbReference type="Proteomes" id="UP000823749"/>
    </source>
</evidence>
<keyword evidence="4" id="KW-1185">Reference proteome</keyword>
<evidence type="ECO:0000256" key="2">
    <source>
        <dbReference type="SAM" id="Phobius"/>
    </source>
</evidence>
<dbReference type="AlphaFoldDB" id="A0AAV6HZ42"/>
<dbReference type="Proteomes" id="UP000823749">
    <property type="component" value="Chromosome 12"/>
</dbReference>
<sequence length="108" mass="12355">MPNRSAPELRLSCMVVVMGIAWKMVPVTYGLNWFRLRRLEDDQRTGVQRWEDFPRGVSLEILVDGRYRPPSTHDTCPHPAGWDGTDGDMEQGQARVRAEIHRWHGAGA</sequence>
<comment type="caution">
    <text evidence="3">The sequence shown here is derived from an EMBL/GenBank/DDBJ whole genome shotgun (WGS) entry which is preliminary data.</text>
</comment>
<reference evidence="3" key="1">
    <citation type="submission" date="2020-08" db="EMBL/GenBank/DDBJ databases">
        <title>Plant Genome Project.</title>
        <authorList>
            <person name="Zhang R.-G."/>
        </authorList>
    </citation>
    <scope>NUCLEOTIDE SEQUENCE</scope>
    <source>
        <strain evidence="3">WSP0</strain>
        <tissue evidence="3">Leaf</tissue>
    </source>
</reference>
<keyword evidence="2" id="KW-0472">Membrane</keyword>
<proteinExistence type="predicted"/>
<gene>
    <name evidence="3" type="ORF">RHGRI_034077</name>
</gene>
<name>A0AAV6HZ42_9ERIC</name>
<keyword evidence="2" id="KW-1133">Transmembrane helix</keyword>
<evidence type="ECO:0000256" key="1">
    <source>
        <dbReference type="SAM" id="MobiDB-lite"/>
    </source>
</evidence>
<accession>A0AAV6HZ42</accession>
<feature type="region of interest" description="Disordered" evidence="1">
    <location>
        <begin position="68"/>
        <end position="93"/>
    </location>
</feature>
<evidence type="ECO:0000313" key="3">
    <source>
        <dbReference type="EMBL" id="KAG5521731.1"/>
    </source>
</evidence>
<dbReference type="EMBL" id="JACTNZ010000012">
    <property type="protein sequence ID" value="KAG5521731.1"/>
    <property type="molecule type" value="Genomic_DNA"/>
</dbReference>